<evidence type="ECO:0000313" key="4">
    <source>
        <dbReference type="Proteomes" id="UP000320475"/>
    </source>
</evidence>
<gene>
    <name evidence="2" type="ORF">SeLEV6574_g03705</name>
    <name evidence="1" type="ORF">SeMB42_g05290</name>
</gene>
<organism evidence="2 4">
    <name type="scientific">Synchytrium endobioticum</name>
    <dbReference type="NCBI Taxonomy" id="286115"/>
    <lineage>
        <taxon>Eukaryota</taxon>
        <taxon>Fungi</taxon>
        <taxon>Fungi incertae sedis</taxon>
        <taxon>Chytridiomycota</taxon>
        <taxon>Chytridiomycota incertae sedis</taxon>
        <taxon>Chytridiomycetes</taxon>
        <taxon>Synchytriales</taxon>
        <taxon>Synchytriaceae</taxon>
        <taxon>Synchytrium</taxon>
    </lineage>
</organism>
<proteinExistence type="predicted"/>
<evidence type="ECO:0000313" key="2">
    <source>
        <dbReference type="EMBL" id="TPX45713.1"/>
    </source>
</evidence>
<dbReference type="VEuPathDB" id="FungiDB:SeMB42_g05290"/>
<dbReference type="EMBL" id="QEAM01000132">
    <property type="protein sequence ID" value="TPX45713.1"/>
    <property type="molecule type" value="Genomic_DNA"/>
</dbReference>
<comment type="caution">
    <text evidence="2">The sequence shown here is derived from an EMBL/GenBank/DDBJ whole genome shotgun (WGS) entry which is preliminary data.</text>
</comment>
<dbReference type="EMBL" id="QEAN01000246">
    <property type="protein sequence ID" value="TPX42074.1"/>
    <property type="molecule type" value="Genomic_DNA"/>
</dbReference>
<name>A0A507D2L8_9FUNG</name>
<dbReference type="AlphaFoldDB" id="A0A507D2L8"/>
<protein>
    <submittedName>
        <fullName evidence="2">Uncharacterized protein</fullName>
    </submittedName>
</protein>
<keyword evidence="3" id="KW-1185">Reference proteome</keyword>
<dbReference type="Proteomes" id="UP000320475">
    <property type="component" value="Unassembled WGS sequence"/>
</dbReference>
<sequence length="71" mass="7618">MDAQMVDFIFYGGRRTSSSSCRNASIDNAPDDAAKSQELLDVRIRCTGAHVLLLAGFTMEGLPIRSAPNAS</sequence>
<dbReference type="Proteomes" id="UP000317494">
    <property type="component" value="Unassembled WGS sequence"/>
</dbReference>
<evidence type="ECO:0000313" key="1">
    <source>
        <dbReference type="EMBL" id="TPX42074.1"/>
    </source>
</evidence>
<reference evidence="3 4" key="1">
    <citation type="journal article" date="2019" name="Sci. Rep.">
        <title>Comparative genomics of chytrid fungi reveal insights into the obligate biotrophic and pathogenic lifestyle of Synchytrium endobioticum.</title>
        <authorList>
            <person name="van de Vossenberg B.T.L.H."/>
            <person name="Warris S."/>
            <person name="Nguyen H.D.T."/>
            <person name="van Gent-Pelzer M.P.E."/>
            <person name="Joly D.L."/>
            <person name="van de Geest H.C."/>
            <person name="Bonants P.J.M."/>
            <person name="Smith D.S."/>
            <person name="Levesque C.A."/>
            <person name="van der Lee T.A.J."/>
        </authorList>
    </citation>
    <scope>NUCLEOTIDE SEQUENCE [LARGE SCALE GENOMIC DNA]</scope>
    <source>
        <strain evidence="2 4">LEV6574</strain>
        <strain evidence="1 3">MB42</strain>
    </source>
</reference>
<accession>A0A507D2L8</accession>
<evidence type="ECO:0000313" key="3">
    <source>
        <dbReference type="Proteomes" id="UP000317494"/>
    </source>
</evidence>